<comment type="catalytic activity">
    <reaction evidence="7">
        <text>D-ribulose + ATP = D-ribulose 5-phosphate + ADP + H(+)</text>
        <dbReference type="Rhea" id="RHEA:17601"/>
        <dbReference type="ChEBI" id="CHEBI:15378"/>
        <dbReference type="ChEBI" id="CHEBI:17173"/>
        <dbReference type="ChEBI" id="CHEBI:30616"/>
        <dbReference type="ChEBI" id="CHEBI:58121"/>
        <dbReference type="ChEBI" id="CHEBI:456216"/>
        <dbReference type="EC" id="2.7.1.16"/>
    </reaction>
</comment>
<evidence type="ECO:0000256" key="1">
    <source>
        <dbReference type="ARBA" id="ARBA00022679"/>
    </source>
</evidence>
<keyword evidence="3 7" id="KW-0418">Kinase</keyword>
<dbReference type="EMBL" id="SRMP02000008">
    <property type="protein sequence ID" value="MFN0291042.1"/>
    <property type="molecule type" value="Genomic_DNA"/>
</dbReference>
<keyword evidence="1 7" id="KW-0808">Transferase</keyword>
<comment type="similarity">
    <text evidence="7 9">Belongs to the ribulokinase family.</text>
</comment>
<organism evidence="12 13">
    <name type="scientific">Pedobacter helvus</name>
    <dbReference type="NCBI Taxonomy" id="2563444"/>
    <lineage>
        <taxon>Bacteria</taxon>
        <taxon>Pseudomonadati</taxon>
        <taxon>Bacteroidota</taxon>
        <taxon>Sphingobacteriia</taxon>
        <taxon>Sphingobacteriales</taxon>
        <taxon>Sphingobacteriaceae</taxon>
        <taxon>Pedobacter</taxon>
    </lineage>
</organism>
<evidence type="ECO:0000256" key="6">
    <source>
        <dbReference type="ARBA" id="ARBA00023277"/>
    </source>
</evidence>
<dbReference type="Proteomes" id="UP001517367">
    <property type="component" value="Unassembled WGS sequence"/>
</dbReference>
<dbReference type="EC" id="2.7.1.16" evidence="7 8"/>
<dbReference type="InterPro" id="IPR018485">
    <property type="entry name" value="FGGY_C"/>
</dbReference>
<evidence type="ECO:0000259" key="10">
    <source>
        <dbReference type="Pfam" id="PF00370"/>
    </source>
</evidence>
<keyword evidence="13" id="KW-1185">Reference proteome</keyword>
<dbReference type="InterPro" id="IPR018484">
    <property type="entry name" value="FGGY_N"/>
</dbReference>
<evidence type="ECO:0000256" key="3">
    <source>
        <dbReference type="ARBA" id="ARBA00022777"/>
    </source>
</evidence>
<dbReference type="PANTHER" id="PTHR43435">
    <property type="entry name" value="RIBULOKINASE"/>
    <property type="match status" value="1"/>
</dbReference>
<dbReference type="SUPFAM" id="SSF53067">
    <property type="entry name" value="Actin-like ATPase domain"/>
    <property type="match status" value="2"/>
</dbReference>
<gene>
    <name evidence="7" type="primary">araB</name>
    <name evidence="12" type="ORF">E5L68_006545</name>
</gene>
<evidence type="ECO:0000313" key="12">
    <source>
        <dbReference type="EMBL" id="MFN0291042.1"/>
    </source>
</evidence>
<dbReference type="PANTHER" id="PTHR43435:SF4">
    <property type="entry name" value="FGGY CARBOHYDRATE KINASE DOMAIN-CONTAINING PROTEIN"/>
    <property type="match status" value="1"/>
</dbReference>
<feature type="domain" description="Carbohydrate kinase FGGY N-terminal" evidence="10">
    <location>
        <begin position="6"/>
        <end position="282"/>
    </location>
</feature>
<proteinExistence type="inferred from homology"/>
<comment type="caution">
    <text evidence="12">The sequence shown here is derived from an EMBL/GenBank/DDBJ whole genome shotgun (WGS) entry which is preliminary data.</text>
</comment>
<dbReference type="CDD" id="cd07781">
    <property type="entry name" value="ASKHA_NBD_FGGY_L-RBK"/>
    <property type="match status" value="1"/>
</dbReference>
<protein>
    <recommendedName>
        <fullName evidence="7 8">Ribulokinase</fullName>
        <ecNumber evidence="7 8">2.7.1.16</ecNumber>
    </recommendedName>
</protein>
<dbReference type="InterPro" id="IPR043129">
    <property type="entry name" value="ATPase_NBD"/>
</dbReference>
<feature type="domain" description="Carbohydrate kinase FGGY C-terminal" evidence="11">
    <location>
        <begin position="291"/>
        <end position="498"/>
    </location>
</feature>
<dbReference type="RefSeq" id="WP_138730252.1">
    <property type="nucleotide sequence ID" value="NZ_SRMP02000008.1"/>
</dbReference>
<evidence type="ECO:0000256" key="5">
    <source>
        <dbReference type="ARBA" id="ARBA00022935"/>
    </source>
</evidence>
<comment type="pathway">
    <text evidence="7 9">Carbohydrate degradation; L-arabinose degradation via L-ribulose; D-xylulose 5-phosphate from L-arabinose (bacterial route): step 2/3.</text>
</comment>
<evidence type="ECO:0000256" key="2">
    <source>
        <dbReference type="ARBA" id="ARBA00022741"/>
    </source>
</evidence>
<dbReference type="NCBIfam" id="NF003154">
    <property type="entry name" value="PRK04123.1"/>
    <property type="match status" value="1"/>
</dbReference>
<dbReference type="Gene3D" id="1.20.58.2240">
    <property type="match status" value="1"/>
</dbReference>
<dbReference type="Gene3D" id="3.30.420.40">
    <property type="match status" value="1"/>
</dbReference>
<keyword evidence="4 7" id="KW-0067">ATP-binding</keyword>
<name>A0ABW9JJE2_9SPHI</name>
<dbReference type="GO" id="GO:0008741">
    <property type="term" value="F:ribulokinase activity"/>
    <property type="evidence" value="ECO:0007669"/>
    <property type="project" value="UniProtKB-EC"/>
</dbReference>
<evidence type="ECO:0000256" key="7">
    <source>
        <dbReference type="HAMAP-Rule" id="MF_00520"/>
    </source>
</evidence>
<dbReference type="InterPro" id="IPR005929">
    <property type="entry name" value="Ribulokinase"/>
</dbReference>
<keyword evidence="2 7" id="KW-0547">Nucleotide-binding</keyword>
<dbReference type="Pfam" id="PF00370">
    <property type="entry name" value="FGGY_N"/>
    <property type="match status" value="1"/>
</dbReference>
<dbReference type="NCBIfam" id="TIGR01234">
    <property type="entry name" value="L-ribulokinase"/>
    <property type="match status" value="1"/>
</dbReference>
<dbReference type="InterPro" id="IPR000577">
    <property type="entry name" value="Carb_kinase_FGGY"/>
</dbReference>
<reference evidence="12 13" key="1">
    <citation type="submission" date="2024-12" db="EMBL/GenBank/DDBJ databases">
        <authorList>
            <person name="Hu S."/>
        </authorList>
    </citation>
    <scope>NUCLEOTIDE SEQUENCE [LARGE SCALE GENOMIC DNA]</scope>
    <source>
        <strain evidence="12 13">P-25</strain>
    </source>
</reference>
<dbReference type="PROSITE" id="PS00445">
    <property type="entry name" value="FGGY_KINASES_2"/>
    <property type="match status" value="1"/>
</dbReference>
<evidence type="ECO:0000256" key="8">
    <source>
        <dbReference type="NCBIfam" id="TIGR01234"/>
    </source>
</evidence>
<dbReference type="Pfam" id="PF02782">
    <property type="entry name" value="FGGY_C"/>
    <property type="match status" value="1"/>
</dbReference>
<dbReference type="InterPro" id="IPR018483">
    <property type="entry name" value="Carb_kinase_FGGY_CS"/>
</dbReference>
<comment type="catalytic activity">
    <reaction evidence="7 9">
        <text>L-ribulose + ATP = L-ribulose 5-phosphate + ADP + H(+)</text>
        <dbReference type="Rhea" id="RHEA:22072"/>
        <dbReference type="ChEBI" id="CHEBI:15378"/>
        <dbReference type="ChEBI" id="CHEBI:16880"/>
        <dbReference type="ChEBI" id="CHEBI:30616"/>
        <dbReference type="ChEBI" id="CHEBI:58226"/>
        <dbReference type="ChEBI" id="CHEBI:456216"/>
        <dbReference type="EC" id="2.7.1.16"/>
    </reaction>
</comment>
<evidence type="ECO:0000313" key="13">
    <source>
        <dbReference type="Proteomes" id="UP001517367"/>
    </source>
</evidence>
<keyword evidence="5 7" id="KW-0054">Arabinose catabolism</keyword>
<keyword evidence="6 7" id="KW-0119">Carbohydrate metabolism</keyword>
<evidence type="ECO:0000256" key="9">
    <source>
        <dbReference type="RuleBase" id="RU003455"/>
    </source>
</evidence>
<dbReference type="HAMAP" id="MF_00520">
    <property type="entry name" value="Ribulokinase"/>
    <property type="match status" value="1"/>
</dbReference>
<accession>A0ABW9JJE2</accession>
<sequence>MSVKKYVVGLDYGTDSVRALLVDASNGEEVACAVSLYKRWAEGKYCQPELSQFRQHPLDYIEGMEDAIKTVVSQVSDEIINNIVAITIDTTGSTPGAVDEKGTPLALLPEFAEDPDAMFVLWKDHTALKEADEINALSKKSPVDFTKYSGGMYSSEWFWSKILHITKKDGEVAKRAFSWMEHCDWMPAFLTGNTDVMTVKRSRCAAGHKAMWHQEFGGLPSQAFLAQLDPKLGELRDHLYQETYTTDETAGNLSAEWAAKLGLSKTVKVGVGALDAHLGAIGTGIEPYSLVKVMGTSTCDMVVVPTEEFSGLVKGICGQVDGSIIPNMLGMEAGQSAFGDVYSWYKQILEFPMREILSETLTKDELKKASDAILPKLSEKAAQLPVTENDLIALDWINGRRTPDVDLAKKGVLAGLTLGTSAPHIFKALVEATAFGSKAIMDRFMEQGVNIKQVIALGGISKKSAFVMQTLANILNVPIKVATSEQACALGSAMFAAVVAGVYNNISDAQATMSSGYDECYYPDHEKAEIYKKLYKKYQQLGTAIN</sequence>
<dbReference type="PIRSF" id="PIRSF000538">
    <property type="entry name" value="GlpK"/>
    <property type="match status" value="1"/>
</dbReference>
<evidence type="ECO:0000256" key="4">
    <source>
        <dbReference type="ARBA" id="ARBA00022840"/>
    </source>
</evidence>
<evidence type="ECO:0000259" key="11">
    <source>
        <dbReference type="Pfam" id="PF02782"/>
    </source>
</evidence>